<dbReference type="EMBL" id="JADGMS010000014">
    <property type="protein sequence ID" value="KAF9668705.1"/>
    <property type="molecule type" value="Genomic_DNA"/>
</dbReference>
<dbReference type="InterPro" id="IPR006861">
    <property type="entry name" value="HABP4_PAIRBP1-bd"/>
</dbReference>
<feature type="region of interest" description="Disordered" evidence="3">
    <location>
        <begin position="208"/>
        <end position="243"/>
    </location>
</feature>
<feature type="compositionally biased region" description="Polar residues" evidence="3">
    <location>
        <begin position="93"/>
        <end position="102"/>
    </location>
</feature>
<reference evidence="5 6" key="1">
    <citation type="submission" date="2020-10" db="EMBL/GenBank/DDBJ databases">
        <title>Plant Genome Project.</title>
        <authorList>
            <person name="Zhang R.-G."/>
        </authorList>
    </citation>
    <scope>NUCLEOTIDE SEQUENCE [LARGE SCALE GENOMIC DNA]</scope>
    <source>
        <strain evidence="5">FAFU-HL-1</strain>
        <tissue evidence="5">Leaf</tissue>
    </source>
</reference>
<feature type="compositionally biased region" description="Basic and acidic residues" evidence="3">
    <location>
        <begin position="149"/>
        <end position="158"/>
    </location>
</feature>
<protein>
    <recommendedName>
        <fullName evidence="4">Hyaluronan/mRNA-binding protein domain-containing protein</fullName>
    </recommendedName>
</protein>
<keyword evidence="6" id="KW-1185">Reference proteome</keyword>
<feature type="region of interest" description="Disordered" evidence="3">
    <location>
        <begin position="319"/>
        <end position="372"/>
    </location>
</feature>
<feature type="domain" description="Hyaluronan/mRNA-binding protein" evidence="4">
    <location>
        <begin position="153"/>
        <end position="272"/>
    </location>
</feature>
<keyword evidence="2" id="KW-0963">Cytoplasm</keyword>
<dbReference type="GO" id="GO:0003729">
    <property type="term" value="F:mRNA binding"/>
    <property type="evidence" value="ECO:0007669"/>
    <property type="project" value="TreeGrafter"/>
</dbReference>
<dbReference type="GO" id="GO:0005634">
    <property type="term" value="C:nucleus"/>
    <property type="evidence" value="ECO:0007669"/>
    <property type="project" value="TreeGrafter"/>
</dbReference>
<organism evidence="5 6">
    <name type="scientific">Salix dunnii</name>
    <dbReference type="NCBI Taxonomy" id="1413687"/>
    <lineage>
        <taxon>Eukaryota</taxon>
        <taxon>Viridiplantae</taxon>
        <taxon>Streptophyta</taxon>
        <taxon>Embryophyta</taxon>
        <taxon>Tracheophyta</taxon>
        <taxon>Spermatophyta</taxon>
        <taxon>Magnoliopsida</taxon>
        <taxon>eudicotyledons</taxon>
        <taxon>Gunneridae</taxon>
        <taxon>Pentapetalae</taxon>
        <taxon>rosids</taxon>
        <taxon>fabids</taxon>
        <taxon>Malpighiales</taxon>
        <taxon>Salicaceae</taxon>
        <taxon>Saliceae</taxon>
        <taxon>Salix</taxon>
    </lineage>
</organism>
<feature type="region of interest" description="Disordered" evidence="3">
    <location>
        <begin position="33"/>
        <end position="177"/>
    </location>
</feature>
<dbReference type="AlphaFoldDB" id="A0A835MK40"/>
<evidence type="ECO:0000313" key="6">
    <source>
        <dbReference type="Proteomes" id="UP000657918"/>
    </source>
</evidence>
<dbReference type="SMART" id="SM01233">
    <property type="entry name" value="HABP4_PAI-RBP1"/>
    <property type="match status" value="1"/>
</dbReference>
<evidence type="ECO:0000313" key="5">
    <source>
        <dbReference type="EMBL" id="KAF9668705.1"/>
    </source>
</evidence>
<dbReference type="Proteomes" id="UP000657918">
    <property type="component" value="Unassembled WGS sequence"/>
</dbReference>
<dbReference type="PANTHER" id="PTHR12299:SF78">
    <property type="entry name" value="RGG REPEATS NUCLEAR RNA BINDING PROTEIN C"/>
    <property type="match status" value="1"/>
</dbReference>
<evidence type="ECO:0000256" key="1">
    <source>
        <dbReference type="ARBA" id="ARBA00004496"/>
    </source>
</evidence>
<accession>A0A835MK40</accession>
<name>A0A835MK40_9ROSI</name>
<dbReference type="Pfam" id="PF09598">
    <property type="entry name" value="Stm1_N"/>
    <property type="match status" value="1"/>
</dbReference>
<evidence type="ECO:0000259" key="4">
    <source>
        <dbReference type="SMART" id="SM01233"/>
    </source>
</evidence>
<dbReference type="GO" id="GO:0005737">
    <property type="term" value="C:cytoplasm"/>
    <property type="evidence" value="ECO:0007669"/>
    <property type="project" value="UniProtKB-SubCell"/>
</dbReference>
<dbReference type="Pfam" id="PF04774">
    <property type="entry name" value="HABP4_PAI-RBP1"/>
    <property type="match status" value="1"/>
</dbReference>
<comment type="subcellular location">
    <subcellularLocation>
        <location evidence="1">Cytoplasm</location>
    </subcellularLocation>
</comment>
<dbReference type="PANTHER" id="PTHR12299">
    <property type="entry name" value="HYALURONIC ACID-BINDING PROTEIN 4"/>
    <property type="match status" value="1"/>
</dbReference>
<dbReference type="InterPro" id="IPR039764">
    <property type="entry name" value="HABP4/SERBP1-like"/>
</dbReference>
<dbReference type="InterPro" id="IPR019084">
    <property type="entry name" value="STM1-like_N"/>
</dbReference>
<feature type="compositionally biased region" description="Gly residues" evidence="3">
    <location>
        <begin position="73"/>
        <end position="89"/>
    </location>
</feature>
<feature type="compositionally biased region" description="Low complexity" evidence="3">
    <location>
        <begin position="33"/>
        <end position="54"/>
    </location>
</feature>
<dbReference type="OrthoDB" id="784393at2759"/>
<comment type="caution">
    <text evidence="5">The sequence shown here is derived from an EMBL/GenBank/DDBJ whole genome shotgun (WGS) entry which is preliminary data.</text>
</comment>
<gene>
    <name evidence="5" type="ORF">SADUNF_Sadunf14G0031300</name>
</gene>
<feature type="compositionally biased region" description="Gly residues" evidence="3">
    <location>
        <begin position="126"/>
        <end position="145"/>
    </location>
</feature>
<sequence length="372" mass="40350">MATINPFDLLDDDAEDPSLIAALKPVVSTPAAAAAKKGPAQAQLKPAPAAKLPSKPLPPSQAVREAKTEGGRGGRAGGAGRGYGRGRGGYNRDFNNNESPYGSSGAPVAQGAGEDGDTAKTFESRGYGGPRGGFRGGRRGGFGNEEGGEGERPRRTYERWSGTGRGNEMKREGSGRGNWGTSADELAHWALLIFYLLLFRITEEAANEGEKNFGNEKPVEESAADRNKENTDNEPELKEAEDKVMTLEEYEKVLEEKRKALQTLMTEERKVDAKEFQFMQQLSNKKENNDVFIKLGSDKDKRKEANEKAKKSVSINEFLKPAEGERYYDQGSRSRGRGRGRGARGFGNRDGMSNVPAPSIEDPGQFPTLGGK</sequence>
<proteinExistence type="predicted"/>
<evidence type="ECO:0000256" key="2">
    <source>
        <dbReference type="ARBA" id="ARBA00022490"/>
    </source>
</evidence>
<evidence type="ECO:0000256" key="3">
    <source>
        <dbReference type="SAM" id="MobiDB-lite"/>
    </source>
</evidence>